<dbReference type="PANTHER" id="PTHR43031">
    <property type="entry name" value="FAD-DEPENDENT OXIDOREDUCTASE"/>
    <property type="match status" value="1"/>
</dbReference>
<gene>
    <name evidence="2" type="ORF">HNR75_000254</name>
</gene>
<evidence type="ECO:0000313" key="2">
    <source>
        <dbReference type="EMBL" id="MBB6054389.1"/>
    </source>
</evidence>
<dbReference type="AlphaFoldDB" id="A0A841G8Z6"/>
<dbReference type="InterPro" id="IPR001763">
    <property type="entry name" value="Rhodanese-like_dom"/>
</dbReference>
<dbReference type="InterPro" id="IPR050229">
    <property type="entry name" value="GlpE_sulfurtransferase"/>
</dbReference>
<protein>
    <submittedName>
        <fullName evidence="2">Rhodanese-related sulfurtransferase</fullName>
    </submittedName>
</protein>
<dbReference type="Pfam" id="PF00581">
    <property type="entry name" value="Rhodanese"/>
    <property type="match status" value="1"/>
</dbReference>
<dbReference type="RefSeq" id="WP_188025202.1">
    <property type="nucleotide sequence ID" value="NZ_JACHGR010000001.1"/>
</dbReference>
<sequence>MQEYIDFAMRHEILVLVWIGLATALIASAVKAKLSPVKQADNQSAVALINKQDALVVDVRTQDEFARGHIAGSHHIPLAQIEQGNTTEIDKHKEKPVIVVCETGARADTAATKLVKAGFQQVYLLRGGLTQWRASNLPVTKKR</sequence>
<dbReference type="InterPro" id="IPR036873">
    <property type="entry name" value="Rhodanese-like_dom_sf"/>
</dbReference>
<name>A0A841G8Z6_9GAMM</name>
<dbReference type="Gene3D" id="3.40.250.10">
    <property type="entry name" value="Rhodanese-like domain"/>
    <property type="match status" value="1"/>
</dbReference>
<evidence type="ECO:0000259" key="1">
    <source>
        <dbReference type="PROSITE" id="PS50206"/>
    </source>
</evidence>
<keyword evidence="3" id="KW-1185">Reference proteome</keyword>
<dbReference type="SUPFAM" id="SSF52821">
    <property type="entry name" value="Rhodanese/Cell cycle control phosphatase"/>
    <property type="match status" value="1"/>
</dbReference>
<evidence type="ECO:0000313" key="3">
    <source>
        <dbReference type="Proteomes" id="UP000585721"/>
    </source>
</evidence>
<proteinExistence type="predicted"/>
<dbReference type="PROSITE" id="PS50206">
    <property type="entry name" value="RHODANESE_3"/>
    <property type="match status" value="1"/>
</dbReference>
<dbReference type="EMBL" id="JACHGR010000001">
    <property type="protein sequence ID" value="MBB6054389.1"/>
    <property type="molecule type" value="Genomic_DNA"/>
</dbReference>
<dbReference type="SMART" id="SM00450">
    <property type="entry name" value="RHOD"/>
    <property type="match status" value="1"/>
</dbReference>
<organism evidence="2 3">
    <name type="scientific">Tolumonas osonensis</name>
    <dbReference type="NCBI Taxonomy" id="675874"/>
    <lineage>
        <taxon>Bacteria</taxon>
        <taxon>Pseudomonadati</taxon>
        <taxon>Pseudomonadota</taxon>
        <taxon>Gammaproteobacteria</taxon>
        <taxon>Aeromonadales</taxon>
        <taxon>Aeromonadaceae</taxon>
        <taxon>Tolumonas</taxon>
    </lineage>
</organism>
<dbReference type="GO" id="GO:0016740">
    <property type="term" value="F:transferase activity"/>
    <property type="evidence" value="ECO:0007669"/>
    <property type="project" value="UniProtKB-KW"/>
</dbReference>
<reference evidence="2 3" key="1">
    <citation type="submission" date="2020-08" db="EMBL/GenBank/DDBJ databases">
        <title>Genomic Encyclopedia of Type Strains, Phase IV (KMG-IV): sequencing the most valuable type-strain genomes for metagenomic binning, comparative biology and taxonomic classification.</title>
        <authorList>
            <person name="Goeker M."/>
        </authorList>
    </citation>
    <scope>NUCLEOTIDE SEQUENCE [LARGE SCALE GENOMIC DNA]</scope>
    <source>
        <strain evidence="2 3">DSM 22975</strain>
    </source>
</reference>
<dbReference type="PANTHER" id="PTHR43031:SF18">
    <property type="entry name" value="RHODANESE-RELATED SULFURTRANSFERASES"/>
    <property type="match status" value="1"/>
</dbReference>
<dbReference type="CDD" id="cd00158">
    <property type="entry name" value="RHOD"/>
    <property type="match status" value="1"/>
</dbReference>
<dbReference type="Proteomes" id="UP000585721">
    <property type="component" value="Unassembled WGS sequence"/>
</dbReference>
<keyword evidence="2" id="KW-0808">Transferase</keyword>
<comment type="caution">
    <text evidence="2">The sequence shown here is derived from an EMBL/GenBank/DDBJ whole genome shotgun (WGS) entry which is preliminary data.</text>
</comment>
<feature type="domain" description="Rhodanese" evidence="1">
    <location>
        <begin position="50"/>
        <end position="141"/>
    </location>
</feature>
<accession>A0A841G8Z6</accession>